<proteinExistence type="predicted"/>
<dbReference type="RefSeq" id="XP_041286241.1">
    <property type="nucleotide sequence ID" value="XM_041431937.1"/>
</dbReference>
<evidence type="ECO:0000313" key="2">
    <source>
        <dbReference type="Proteomes" id="UP000823399"/>
    </source>
</evidence>
<dbReference type="GeneID" id="64694196"/>
<name>A0A9P7JMY2_9AGAM</name>
<organism evidence="1 2">
    <name type="scientific">Suillus discolor</name>
    <dbReference type="NCBI Taxonomy" id="1912936"/>
    <lineage>
        <taxon>Eukaryota</taxon>
        <taxon>Fungi</taxon>
        <taxon>Dikarya</taxon>
        <taxon>Basidiomycota</taxon>
        <taxon>Agaricomycotina</taxon>
        <taxon>Agaricomycetes</taxon>
        <taxon>Agaricomycetidae</taxon>
        <taxon>Boletales</taxon>
        <taxon>Suillineae</taxon>
        <taxon>Suillaceae</taxon>
        <taxon>Suillus</taxon>
    </lineage>
</organism>
<dbReference type="AlphaFoldDB" id="A0A9P7JMY2"/>
<feature type="non-terminal residue" evidence="1">
    <location>
        <position position="1"/>
    </location>
</feature>
<dbReference type="EMBL" id="JABBWM010000103">
    <property type="protein sequence ID" value="KAG2090498.1"/>
    <property type="molecule type" value="Genomic_DNA"/>
</dbReference>
<gene>
    <name evidence="1" type="ORF">F5147DRAFT_586682</name>
</gene>
<dbReference type="Proteomes" id="UP000823399">
    <property type="component" value="Unassembled WGS sequence"/>
</dbReference>
<protein>
    <submittedName>
        <fullName evidence="1">Uncharacterized protein</fullName>
    </submittedName>
</protein>
<evidence type="ECO:0000313" key="1">
    <source>
        <dbReference type="EMBL" id="KAG2090498.1"/>
    </source>
</evidence>
<comment type="caution">
    <text evidence="1">The sequence shown here is derived from an EMBL/GenBank/DDBJ whole genome shotgun (WGS) entry which is preliminary data.</text>
</comment>
<accession>A0A9P7JMY2</accession>
<reference evidence="1" key="1">
    <citation type="journal article" date="2020" name="New Phytol.">
        <title>Comparative genomics reveals dynamic genome evolution in host specialist ectomycorrhizal fungi.</title>
        <authorList>
            <person name="Lofgren L.A."/>
            <person name="Nguyen N.H."/>
            <person name="Vilgalys R."/>
            <person name="Ruytinx J."/>
            <person name="Liao H.L."/>
            <person name="Branco S."/>
            <person name="Kuo A."/>
            <person name="LaButti K."/>
            <person name="Lipzen A."/>
            <person name="Andreopoulos W."/>
            <person name="Pangilinan J."/>
            <person name="Riley R."/>
            <person name="Hundley H."/>
            <person name="Na H."/>
            <person name="Barry K."/>
            <person name="Grigoriev I.V."/>
            <person name="Stajich J.E."/>
            <person name="Kennedy P.G."/>
        </authorList>
    </citation>
    <scope>NUCLEOTIDE SEQUENCE</scope>
    <source>
        <strain evidence="1">FC423</strain>
    </source>
</reference>
<keyword evidence="2" id="KW-1185">Reference proteome</keyword>
<sequence length="51" mass="6026">IPNIPLGKVEQQYIIRIFSPDYTLQHLKTHLRLDCLKRTQCLYTTTVLVLQ</sequence>